<feature type="chain" id="PRO_5041368695" description="NPP1 domain-containing protein" evidence="4">
    <location>
        <begin position="21"/>
        <end position="312"/>
    </location>
</feature>
<comment type="caution">
    <text evidence="5">The sequence shown here is derived from an EMBL/GenBank/DDBJ whole genome shotgun (WGS) entry which is preliminary data.</text>
</comment>
<comment type="similarity">
    <text evidence="1">Belongs to the Necrosis inducing protein (NPP1) family.</text>
</comment>
<feature type="compositionally biased region" description="Low complexity" evidence="3">
    <location>
        <begin position="253"/>
        <end position="279"/>
    </location>
</feature>
<evidence type="ECO:0000256" key="3">
    <source>
        <dbReference type="SAM" id="MobiDB-lite"/>
    </source>
</evidence>
<dbReference type="RefSeq" id="XP_049132931.1">
    <property type="nucleotide sequence ID" value="XM_049276974.1"/>
</dbReference>
<dbReference type="PANTHER" id="PTHR33657">
    <property type="entry name" value="DOMAIN PROTEIN, PUTATIVE (AFU_ORTHOLOGUE AFUA_5G00600)-RELATED"/>
    <property type="match status" value="1"/>
</dbReference>
<feature type="compositionally biased region" description="Low complexity" evidence="3">
    <location>
        <begin position="293"/>
        <end position="312"/>
    </location>
</feature>
<dbReference type="Proteomes" id="UP001055115">
    <property type="component" value="Unassembled WGS sequence"/>
</dbReference>
<dbReference type="EMBL" id="BQXU01000039">
    <property type="protein sequence ID" value="GKT50581.1"/>
    <property type="molecule type" value="Genomic_DNA"/>
</dbReference>
<name>A0AA37UKT9_9PEZI</name>
<dbReference type="Pfam" id="PF05630">
    <property type="entry name" value="NPP1"/>
    <property type="match status" value="1"/>
</dbReference>
<accession>A0AA37UKT9</accession>
<dbReference type="PANTHER" id="PTHR33657:SF8">
    <property type="entry name" value="DOMAIN PROTEIN, PUTATIVE (AFU_ORTHOLOGUE AFUA_5G00600)-RELATED"/>
    <property type="match status" value="1"/>
</dbReference>
<organism evidence="5 6">
    <name type="scientific">Colletotrichum spaethianum</name>
    <dbReference type="NCBI Taxonomy" id="700344"/>
    <lineage>
        <taxon>Eukaryota</taxon>
        <taxon>Fungi</taxon>
        <taxon>Dikarya</taxon>
        <taxon>Ascomycota</taxon>
        <taxon>Pezizomycotina</taxon>
        <taxon>Sordariomycetes</taxon>
        <taxon>Hypocreomycetidae</taxon>
        <taxon>Glomerellales</taxon>
        <taxon>Glomerellaceae</taxon>
        <taxon>Colletotrichum</taxon>
        <taxon>Colletotrichum spaethianum species complex</taxon>
    </lineage>
</organism>
<feature type="region of interest" description="Disordered" evidence="3">
    <location>
        <begin position="247"/>
        <end position="312"/>
    </location>
</feature>
<proteinExistence type="inferred from homology"/>
<dbReference type="GeneID" id="73331564"/>
<evidence type="ECO:0000256" key="1">
    <source>
        <dbReference type="ARBA" id="ARBA00009520"/>
    </source>
</evidence>
<evidence type="ECO:0000256" key="4">
    <source>
        <dbReference type="SAM" id="SignalP"/>
    </source>
</evidence>
<gene>
    <name evidence="5" type="ORF">ColSpa_10762</name>
</gene>
<dbReference type="InterPro" id="IPR008701">
    <property type="entry name" value="NPP1"/>
</dbReference>
<evidence type="ECO:0000313" key="6">
    <source>
        <dbReference type="Proteomes" id="UP001055115"/>
    </source>
</evidence>
<keyword evidence="2" id="KW-0843">Virulence</keyword>
<evidence type="ECO:0008006" key="7">
    <source>
        <dbReference type="Google" id="ProtNLM"/>
    </source>
</evidence>
<keyword evidence="6" id="KW-1185">Reference proteome</keyword>
<sequence length="312" mass="33396">MLRHSLLSLFSLGLTVLVSGRTLSPRDGDVAVDNKWKDHSAIIPLQQQSAGGLRGELELRFKPSLNDKSGCFPYAAVDKDGYHGVGFSDNSTGVMYSWYLPKIQTNTENHKHWYLTVVVWLYTKQCNPTASDYTVAGVSYSTGTEAWDKASSSSTIYSSGDSGTGSVNTHALVAYDGQVNVYPSADSAEDALTPPMISWDALPQAAADQFNGVTYEYARCPFTEANFQNSLDAAYNGDFYINIGDGSDSAACSEDPSTTEPSTTEPSTTDPPTSTSTSDADVEPVENGSDLVPSSIPTDPTWTPTPGTSQTT</sequence>
<dbReference type="AlphaFoldDB" id="A0AA37UKT9"/>
<protein>
    <recommendedName>
        <fullName evidence="7">NPP1 domain-containing protein</fullName>
    </recommendedName>
</protein>
<reference evidence="5 6" key="1">
    <citation type="submission" date="2022-03" db="EMBL/GenBank/DDBJ databases">
        <title>Genome data of Colletotrichum spp.</title>
        <authorList>
            <person name="Utami Y.D."/>
            <person name="Hiruma K."/>
        </authorList>
    </citation>
    <scope>NUCLEOTIDE SEQUENCE [LARGE SCALE GENOMIC DNA]</scope>
    <source>
        <strain evidence="5 6">MAFF 239500</strain>
    </source>
</reference>
<feature type="signal peptide" evidence="4">
    <location>
        <begin position="1"/>
        <end position="20"/>
    </location>
</feature>
<evidence type="ECO:0000313" key="5">
    <source>
        <dbReference type="EMBL" id="GKT50581.1"/>
    </source>
</evidence>
<evidence type="ECO:0000256" key="2">
    <source>
        <dbReference type="ARBA" id="ARBA00023026"/>
    </source>
</evidence>
<keyword evidence="4" id="KW-0732">Signal</keyword>